<accession>A0AAD4NG33</accession>
<evidence type="ECO:0000256" key="7">
    <source>
        <dbReference type="SAM" id="MobiDB-lite"/>
    </source>
</evidence>
<evidence type="ECO:0000256" key="2">
    <source>
        <dbReference type="ARBA" id="ARBA00022692"/>
    </source>
</evidence>
<feature type="transmembrane region" description="Helical" evidence="8">
    <location>
        <begin position="1158"/>
        <end position="1183"/>
    </location>
</feature>
<feature type="transmembrane region" description="Helical" evidence="8">
    <location>
        <begin position="1051"/>
        <end position="1073"/>
    </location>
</feature>
<evidence type="ECO:0000259" key="9">
    <source>
        <dbReference type="PROSITE" id="PS50893"/>
    </source>
</evidence>
<feature type="transmembrane region" description="Helical" evidence="8">
    <location>
        <begin position="1093"/>
        <end position="1117"/>
    </location>
</feature>
<dbReference type="GO" id="GO:0016020">
    <property type="term" value="C:membrane"/>
    <property type="evidence" value="ECO:0007669"/>
    <property type="project" value="UniProtKB-SubCell"/>
</dbReference>
<keyword evidence="3" id="KW-0547">Nucleotide-binding</keyword>
<feature type="domain" description="ABC transporter" evidence="9">
    <location>
        <begin position="1306"/>
        <end position="1529"/>
    </location>
</feature>
<dbReference type="InterPro" id="IPR017871">
    <property type="entry name" value="ABC_transporter-like_CS"/>
</dbReference>
<reference evidence="10" key="1">
    <citation type="submission" date="2022-01" db="EMBL/GenBank/DDBJ databases">
        <title>Genome Sequence Resource for Two Populations of Ditylenchus destructor, the Migratory Endoparasitic Phytonematode.</title>
        <authorList>
            <person name="Zhang H."/>
            <person name="Lin R."/>
            <person name="Xie B."/>
        </authorList>
    </citation>
    <scope>NUCLEOTIDE SEQUENCE</scope>
    <source>
        <strain evidence="10">BazhouSP</strain>
    </source>
</reference>
<dbReference type="Gene3D" id="3.40.50.300">
    <property type="entry name" value="P-loop containing nucleotide triphosphate hydrolases"/>
    <property type="match status" value="2"/>
</dbReference>
<evidence type="ECO:0000256" key="4">
    <source>
        <dbReference type="ARBA" id="ARBA00022840"/>
    </source>
</evidence>
<dbReference type="InterPro" id="IPR003593">
    <property type="entry name" value="AAA+_ATPase"/>
</dbReference>
<feature type="transmembrane region" description="Helical" evidence="8">
    <location>
        <begin position="21"/>
        <end position="43"/>
    </location>
</feature>
<feature type="transmembrane region" description="Helical" evidence="8">
    <location>
        <begin position="326"/>
        <end position="349"/>
    </location>
</feature>
<dbReference type="InterPro" id="IPR027417">
    <property type="entry name" value="P-loop_NTPase"/>
</dbReference>
<evidence type="ECO:0000313" key="11">
    <source>
        <dbReference type="Proteomes" id="UP001201812"/>
    </source>
</evidence>
<dbReference type="EMBL" id="JAKKPZ010000001">
    <property type="protein sequence ID" value="KAI1729462.1"/>
    <property type="molecule type" value="Genomic_DNA"/>
</dbReference>
<feature type="transmembrane region" description="Helical" evidence="8">
    <location>
        <begin position="253"/>
        <end position="271"/>
    </location>
</feature>
<feature type="domain" description="ABC transporter" evidence="9">
    <location>
        <begin position="507"/>
        <end position="743"/>
    </location>
</feature>
<dbReference type="InterPro" id="IPR003439">
    <property type="entry name" value="ABC_transporter-like_ATP-bd"/>
</dbReference>
<dbReference type="SMART" id="SM00382">
    <property type="entry name" value="AAA"/>
    <property type="match status" value="2"/>
</dbReference>
<evidence type="ECO:0000313" key="10">
    <source>
        <dbReference type="EMBL" id="KAI1729462.1"/>
    </source>
</evidence>
<dbReference type="PROSITE" id="PS00211">
    <property type="entry name" value="ABC_TRANSPORTER_1"/>
    <property type="match status" value="2"/>
</dbReference>
<dbReference type="GO" id="GO:0005319">
    <property type="term" value="F:lipid transporter activity"/>
    <property type="evidence" value="ECO:0007669"/>
    <property type="project" value="TreeGrafter"/>
</dbReference>
<feature type="transmembrane region" description="Helical" evidence="8">
    <location>
        <begin position="1129"/>
        <end position="1152"/>
    </location>
</feature>
<dbReference type="Pfam" id="PF12698">
    <property type="entry name" value="ABC2_membrane_3"/>
    <property type="match status" value="1"/>
</dbReference>
<comment type="subcellular location">
    <subcellularLocation>
        <location evidence="1">Membrane</location>
        <topology evidence="1">Multi-pass membrane protein</topology>
    </subcellularLocation>
</comment>
<feature type="transmembrane region" description="Helical" evidence="8">
    <location>
        <begin position="1190"/>
        <end position="1211"/>
    </location>
</feature>
<evidence type="ECO:0000256" key="6">
    <source>
        <dbReference type="ARBA" id="ARBA00023136"/>
    </source>
</evidence>
<dbReference type="CDD" id="cd03263">
    <property type="entry name" value="ABC_subfamily_A"/>
    <property type="match status" value="2"/>
</dbReference>
<dbReference type="FunFam" id="3.40.50.300:FF:001598">
    <property type="entry name" value="ABC transporter ced-7"/>
    <property type="match status" value="1"/>
</dbReference>
<dbReference type="PANTHER" id="PTHR19229">
    <property type="entry name" value="ATP-BINDING CASSETTE TRANSPORTER SUBFAMILY A ABCA"/>
    <property type="match status" value="1"/>
</dbReference>
<evidence type="ECO:0000256" key="1">
    <source>
        <dbReference type="ARBA" id="ARBA00004141"/>
    </source>
</evidence>
<dbReference type="Proteomes" id="UP001201812">
    <property type="component" value="Unassembled WGS sequence"/>
</dbReference>
<dbReference type="Pfam" id="PF00005">
    <property type="entry name" value="ABC_tran"/>
    <property type="match status" value="2"/>
</dbReference>
<dbReference type="InterPro" id="IPR013525">
    <property type="entry name" value="ABC2_TM"/>
</dbReference>
<feature type="transmembrane region" description="Helical" evidence="8">
    <location>
        <begin position="385"/>
        <end position="404"/>
    </location>
</feature>
<feature type="compositionally biased region" description="Basic and acidic residues" evidence="7">
    <location>
        <begin position="485"/>
        <end position="501"/>
    </location>
</feature>
<keyword evidence="11" id="KW-1185">Reference proteome</keyword>
<dbReference type="SUPFAM" id="SSF52540">
    <property type="entry name" value="P-loop containing nucleoside triphosphate hydrolases"/>
    <property type="match status" value="2"/>
</dbReference>
<evidence type="ECO:0000256" key="8">
    <source>
        <dbReference type="SAM" id="Phobius"/>
    </source>
</evidence>
<evidence type="ECO:0000256" key="5">
    <source>
        <dbReference type="ARBA" id="ARBA00022989"/>
    </source>
</evidence>
<dbReference type="GO" id="GO:0005524">
    <property type="term" value="F:ATP binding"/>
    <property type="evidence" value="ECO:0007669"/>
    <property type="project" value="UniProtKB-KW"/>
</dbReference>
<gene>
    <name evidence="10" type="ORF">DdX_01703</name>
</gene>
<comment type="caution">
    <text evidence="10">The sequence shown here is derived from an EMBL/GenBank/DDBJ whole genome shotgun (WGS) entry which is preliminary data.</text>
</comment>
<dbReference type="InterPro" id="IPR026082">
    <property type="entry name" value="ABCA"/>
</dbReference>
<sequence>MGLPSQILLLLRKELITIWRSKIWFIAEFMLGFLVLLAVHLVITSSEDDSKSESYSFEPVPITGDVEDLFREVKTISSIYKKTCMKYEDRVLAYVSDNDVGQRIMLNLEENYNHTFEARQFLSLNDMETALKKDLNDTMYCGRFIGGVYFQNVSLTPPKLIYSILMPSRSGEDWEVSEFWPEDGPYSAMPDINSIPNPPPYWSNGFLSFQFSIERNFLKMLDKEIDFDVFLHRMPMPESRIGGAATFLKVTPMVWSMVLLVTMLHTAKNIMDEKDVGIKTYMMVMGMDSMAFYGSHFLVGLFKMCIIMFANAGYLSLGLMNVSSSLFVMFSLVYGLSAILFAVLITTLIRKPSAGLTCLVVGWIALLILNMAVKPSMNDVGMSMLASLNYFTAFKLGIGAASNYEIRMEDLGWLNMFSGSTTSFTFGLAFLMLLFDCVLMVALIYYLDSVVPTDESPRKHPLFFLRFLSPSLAMDRSMEVGQDETDAKSPDSAHEGERGLNQDEADIDIQRMSKVWESTGVMAVDNLSFRAYRGQVTVLLGHNGAGKSTTFSALCGATTISSGHVWICQQSVTENLHDCQRQIGYCPQYNPLFAKLTVREHLRLYAKLKQSTGRKGQEGDLERDIEALTAQVQLGNKLDVQAHELSGGMKRKLCVAMSLIGDSRVVLLDEPTAGMDPEARHDVALLLKNAKRNRTVLLTTHYMDEADLLGDRVVIMVKGRVACNGSPEFLKNKFGTGYVLSVVVNDERRSRGVSFNTYINTILQVIRKHAHDARVDKAGDPEFSIVLPVQYKKFFGNLFEELEQRGQELLGELSCDTDAECAPDETDSSRVTQVAADLFRPLSNGASLLEQACHPLTLVCKLWSIQLFALINRHILNAWRNKIRTFLPIVLSLLFFVLFGMTVRYLKGAKQMDRDLSLTSLEPVTFPLLVQNSSHMIANFTRILAQLTNGTRNNLQTFPSSIDLQSALLDKAYVSPPLGLGAAVLHNASQNASVHALFNGAAHHSPPAALLLISNALLKRDPDTIRLSLRIYGDSIEDDIIRAVVDVTATAIVALIVIVAFSSLTSTFVMPLVDDRQRRFKHQMLLTKLNVFVYWLSVLVWNLILYSLFCLLLTAIIMTFGWVHNCLGAYFILWAAYFWCSVPFVYCTSFLFDSSIRAYTALLCWMAVSMVVVVIITVLHAIFSGQVSDIFSKIALVVLPSYSLANGIIMVTPQCMLADTELLGPFNVWEALRSTIWPMLGSGVVFWATLCLLQSKRVALFLHQTTCMLKRKAYLMIRADSEPLDDKDVARERSVMRNVDDSEYALAVRELYKYYGNLSAVKNLTFGVRHSDCFGLLGVNGAGKTTTFDILTGLSFPSSGQAMINGEDVLNSPPIGYCPQFDALPLDLTGRETLWLLAKLNGFKDASDRVEKVLWAIHMTEHGDKLVQYYSGGQKRRLSIGITLMSRAGLIMLDEPTAGIDPTARRHIWQLLGAVRQQKVAILLTSHSMEECEVLCNRIGFMNKGSMVGIGTSQHLKSRFGNSFLLSYTIDNPNPATCQFLDNLVVTEFNALPTQDAPTMCTQHWEIPKGPNSRWGWLFQKAQSIADNYPARAYGLPPGSELPLIKDFSLTQNSLEQVFLRMAHMDEIGEREDSEGS</sequence>
<keyword evidence="2 8" id="KW-0812">Transmembrane</keyword>
<feature type="region of interest" description="Disordered" evidence="7">
    <location>
        <begin position="479"/>
        <end position="503"/>
    </location>
</feature>
<feature type="transmembrane region" description="Helical" evidence="8">
    <location>
        <begin position="292"/>
        <end position="314"/>
    </location>
</feature>
<protein>
    <submittedName>
        <fullName evidence="10">ABC transporter domain-containing protein</fullName>
    </submittedName>
</protein>
<dbReference type="GO" id="GO:0140359">
    <property type="term" value="F:ABC-type transporter activity"/>
    <property type="evidence" value="ECO:0007669"/>
    <property type="project" value="InterPro"/>
</dbReference>
<feature type="transmembrane region" description="Helical" evidence="8">
    <location>
        <begin position="424"/>
        <end position="447"/>
    </location>
</feature>
<dbReference type="PROSITE" id="PS50893">
    <property type="entry name" value="ABC_TRANSPORTER_2"/>
    <property type="match status" value="2"/>
</dbReference>
<organism evidence="10 11">
    <name type="scientific">Ditylenchus destructor</name>
    <dbReference type="NCBI Taxonomy" id="166010"/>
    <lineage>
        <taxon>Eukaryota</taxon>
        <taxon>Metazoa</taxon>
        <taxon>Ecdysozoa</taxon>
        <taxon>Nematoda</taxon>
        <taxon>Chromadorea</taxon>
        <taxon>Rhabditida</taxon>
        <taxon>Tylenchina</taxon>
        <taxon>Tylenchomorpha</taxon>
        <taxon>Sphaerularioidea</taxon>
        <taxon>Anguinidae</taxon>
        <taxon>Anguininae</taxon>
        <taxon>Ditylenchus</taxon>
    </lineage>
</organism>
<keyword evidence="5 8" id="KW-1133">Transmembrane helix</keyword>
<keyword evidence="4" id="KW-0067">ATP-binding</keyword>
<name>A0AAD4NG33_9BILA</name>
<feature type="transmembrane region" description="Helical" evidence="8">
    <location>
        <begin position="356"/>
        <end position="373"/>
    </location>
</feature>
<evidence type="ECO:0000256" key="3">
    <source>
        <dbReference type="ARBA" id="ARBA00022741"/>
    </source>
</evidence>
<dbReference type="PANTHER" id="PTHR19229:SF271">
    <property type="entry name" value="ABC TRANSPORTER CED-7"/>
    <property type="match status" value="1"/>
</dbReference>
<proteinExistence type="predicted"/>
<dbReference type="GO" id="GO:0016887">
    <property type="term" value="F:ATP hydrolysis activity"/>
    <property type="evidence" value="ECO:0007669"/>
    <property type="project" value="InterPro"/>
</dbReference>
<keyword evidence="6 8" id="KW-0472">Membrane</keyword>
<feature type="transmembrane region" description="Helical" evidence="8">
    <location>
        <begin position="886"/>
        <end position="906"/>
    </location>
</feature>
<dbReference type="FunFam" id="3.40.50.300:FF:000933">
    <property type="entry name" value="ABC transporter A family member 7"/>
    <property type="match status" value="1"/>
</dbReference>